<dbReference type="Pfam" id="PF00014">
    <property type="entry name" value="Kunitz_BPTI"/>
    <property type="match status" value="1"/>
</dbReference>
<dbReference type="Proteomes" id="UP001347796">
    <property type="component" value="Unassembled WGS sequence"/>
</dbReference>
<dbReference type="PROSITE" id="PS50279">
    <property type="entry name" value="BPTI_KUNITZ_2"/>
    <property type="match status" value="1"/>
</dbReference>
<name>A0AAN8JV98_PATCE</name>
<feature type="domain" description="BPTI/Kunitz inhibitor" evidence="3">
    <location>
        <begin position="94"/>
        <end position="144"/>
    </location>
</feature>
<keyword evidence="1" id="KW-1015">Disulfide bond</keyword>
<organism evidence="4 5">
    <name type="scientific">Patella caerulea</name>
    <name type="common">Rayed Mediterranean limpet</name>
    <dbReference type="NCBI Taxonomy" id="87958"/>
    <lineage>
        <taxon>Eukaryota</taxon>
        <taxon>Metazoa</taxon>
        <taxon>Spiralia</taxon>
        <taxon>Lophotrochozoa</taxon>
        <taxon>Mollusca</taxon>
        <taxon>Gastropoda</taxon>
        <taxon>Patellogastropoda</taxon>
        <taxon>Patelloidea</taxon>
        <taxon>Patellidae</taxon>
        <taxon>Patella</taxon>
    </lineage>
</organism>
<protein>
    <recommendedName>
        <fullName evidence="3">BPTI/Kunitz inhibitor domain-containing protein</fullName>
    </recommendedName>
</protein>
<evidence type="ECO:0000313" key="4">
    <source>
        <dbReference type="EMBL" id="KAK6181009.1"/>
    </source>
</evidence>
<reference evidence="4 5" key="1">
    <citation type="submission" date="2024-01" db="EMBL/GenBank/DDBJ databases">
        <title>The genome of the rayed Mediterranean limpet Patella caerulea (Linnaeus, 1758).</title>
        <authorList>
            <person name="Anh-Thu Weber A."/>
            <person name="Halstead-Nussloch G."/>
        </authorList>
    </citation>
    <scope>NUCLEOTIDE SEQUENCE [LARGE SCALE GENOMIC DNA]</scope>
    <source>
        <strain evidence="4">AATW-2023a</strain>
        <tissue evidence="4">Whole specimen</tissue>
    </source>
</reference>
<dbReference type="InterPro" id="IPR020901">
    <property type="entry name" value="Prtase_inh_Kunz-CS"/>
</dbReference>
<dbReference type="InterPro" id="IPR036880">
    <property type="entry name" value="Kunitz_BPTI_sf"/>
</dbReference>
<evidence type="ECO:0000256" key="2">
    <source>
        <dbReference type="SAM" id="SignalP"/>
    </source>
</evidence>
<feature type="chain" id="PRO_5043001882" description="BPTI/Kunitz inhibitor domain-containing protein" evidence="2">
    <location>
        <begin position="20"/>
        <end position="154"/>
    </location>
</feature>
<accession>A0AAN8JV98</accession>
<dbReference type="PRINTS" id="PR00759">
    <property type="entry name" value="BASICPTASE"/>
</dbReference>
<dbReference type="PROSITE" id="PS00280">
    <property type="entry name" value="BPTI_KUNITZ_1"/>
    <property type="match status" value="1"/>
</dbReference>
<dbReference type="InterPro" id="IPR050098">
    <property type="entry name" value="TFPI/VKTCI-like"/>
</dbReference>
<gene>
    <name evidence="4" type="ORF">SNE40_008958</name>
</gene>
<dbReference type="PANTHER" id="PTHR10083">
    <property type="entry name" value="KUNITZ-TYPE PROTEASE INHIBITOR-RELATED"/>
    <property type="match status" value="1"/>
</dbReference>
<dbReference type="PANTHER" id="PTHR10083:SF374">
    <property type="entry name" value="BPTI_KUNITZ INHIBITOR DOMAIN-CONTAINING PROTEIN"/>
    <property type="match status" value="1"/>
</dbReference>
<dbReference type="SMART" id="SM00131">
    <property type="entry name" value="KU"/>
    <property type="match status" value="1"/>
</dbReference>
<feature type="signal peptide" evidence="2">
    <location>
        <begin position="1"/>
        <end position="19"/>
    </location>
</feature>
<dbReference type="GO" id="GO:0005615">
    <property type="term" value="C:extracellular space"/>
    <property type="evidence" value="ECO:0007669"/>
    <property type="project" value="TreeGrafter"/>
</dbReference>
<dbReference type="Gene3D" id="4.10.410.10">
    <property type="entry name" value="Pancreatic trypsin inhibitor Kunitz domain"/>
    <property type="match status" value="1"/>
</dbReference>
<dbReference type="EMBL" id="JAZGQO010000007">
    <property type="protein sequence ID" value="KAK6181009.1"/>
    <property type="molecule type" value="Genomic_DNA"/>
</dbReference>
<dbReference type="SUPFAM" id="SSF57362">
    <property type="entry name" value="BPTI-like"/>
    <property type="match status" value="1"/>
</dbReference>
<evidence type="ECO:0000256" key="1">
    <source>
        <dbReference type="ARBA" id="ARBA00023157"/>
    </source>
</evidence>
<sequence>MDKFTAIWFFSCVISTCLASQIRMSVSRKKPIEVLCKEWCPWGRIRFTCRCNMSWLPAPSKERPCLNKVCQSNEFCIEFKMKPMCVRKYKRDPCDQDIDYGSCKDTITRFYFDTTNGKCLPFSYSGCGGTENNFRTIQECLSNCATRMRLPAFL</sequence>
<proteinExistence type="predicted"/>
<keyword evidence="2" id="KW-0732">Signal</keyword>
<comment type="caution">
    <text evidence="4">The sequence shown here is derived from an EMBL/GenBank/DDBJ whole genome shotgun (WGS) entry which is preliminary data.</text>
</comment>
<evidence type="ECO:0000313" key="5">
    <source>
        <dbReference type="Proteomes" id="UP001347796"/>
    </source>
</evidence>
<dbReference type="CDD" id="cd00109">
    <property type="entry name" value="Kunitz-type"/>
    <property type="match status" value="1"/>
</dbReference>
<keyword evidence="5" id="KW-1185">Reference proteome</keyword>
<dbReference type="AlphaFoldDB" id="A0AAN8JV98"/>
<dbReference type="FunFam" id="4.10.410.10:FF:000020">
    <property type="entry name" value="Collagen, type VI, alpha 3"/>
    <property type="match status" value="1"/>
</dbReference>
<dbReference type="InterPro" id="IPR002223">
    <property type="entry name" value="Kunitz_BPTI"/>
</dbReference>
<dbReference type="GO" id="GO:0004867">
    <property type="term" value="F:serine-type endopeptidase inhibitor activity"/>
    <property type="evidence" value="ECO:0007669"/>
    <property type="project" value="InterPro"/>
</dbReference>
<evidence type="ECO:0000259" key="3">
    <source>
        <dbReference type="PROSITE" id="PS50279"/>
    </source>
</evidence>